<dbReference type="AlphaFoldDB" id="A0AAV2RUI2"/>
<dbReference type="EMBL" id="CAXKWB010034482">
    <property type="protein sequence ID" value="CAL4144815.1"/>
    <property type="molecule type" value="Genomic_DNA"/>
</dbReference>
<reference evidence="2 3" key="1">
    <citation type="submission" date="2024-05" db="EMBL/GenBank/DDBJ databases">
        <authorList>
            <person name="Wallberg A."/>
        </authorList>
    </citation>
    <scope>NUCLEOTIDE SEQUENCE [LARGE SCALE GENOMIC DNA]</scope>
</reference>
<sequence length="205" mass="23594">MWGYYFVTLFALATMLSSTWGQEYPEGTQDGPCPDIGFRGRGRTFNFQGIWGTWHEQLRMNNSFQPNQCPTTNTFSGSPPDVLNVLTVTNPDGSTYELPREGVIADVPHQRLFTNPTPTPGFPDPSGILFETIYTDYRNLHVSWICSSLEGNKHIPYVWIESRTERVPKFRLRKTLRMLARKGIDVSRFWKIGSRFCTRNEKFQG</sequence>
<evidence type="ECO:0000313" key="2">
    <source>
        <dbReference type="EMBL" id="CAL4144815.1"/>
    </source>
</evidence>
<feature type="chain" id="PRO_5043752267" description="Apolipoprotein D" evidence="1">
    <location>
        <begin position="22"/>
        <end position="205"/>
    </location>
</feature>
<feature type="signal peptide" evidence="1">
    <location>
        <begin position="1"/>
        <end position="21"/>
    </location>
</feature>
<keyword evidence="1" id="KW-0732">Signal</keyword>
<evidence type="ECO:0008006" key="4">
    <source>
        <dbReference type="Google" id="ProtNLM"/>
    </source>
</evidence>
<evidence type="ECO:0000313" key="3">
    <source>
        <dbReference type="Proteomes" id="UP001497623"/>
    </source>
</evidence>
<dbReference type="Gene3D" id="2.40.128.20">
    <property type="match status" value="1"/>
</dbReference>
<comment type="caution">
    <text evidence="2">The sequence shown here is derived from an EMBL/GenBank/DDBJ whole genome shotgun (WGS) entry which is preliminary data.</text>
</comment>
<organism evidence="2 3">
    <name type="scientific">Meganyctiphanes norvegica</name>
    <name type="common">Northern krill</name>
    <name type="synonym">Thysanopoda norvegica</name>
    <dbReference type="NCBI Taxonomy" id="48144"/>
    <lineage>
        <taxon>Eukaryota</taxon>
        <taxon>Metazoa</taxon>
        <taxon>Ecdysozoa</taxon>
        <taxon>Arthropoda</taxon>
        <taxon>Crustacea</taxon>
        <taxon>Multicrustacea</taxon>
        <taxon>Malacostraca</taxon>
        <taxon>Eumalacostraca</taxon>
        <taxon>Eucarida</taxon>
        <taxon>Euphausiacea</taxon>
        <taxon>Euphausiidae</taxon>
        <taxon>Meganyctiphanes</taxon>
    </lineage>
</organism>
<name>A0AAV2RUI2_MEGNR</name>
<dbReference type="InterPro" id="IPR012674">
    <property type="entry name" value="Calycin"/>
</dbReference>
<keyword evidence="3" id="KW-1185">Reference proteome</keyword>
<dbReference type="Proteomes" id="UP001497623">
    <property type="component" value="Unassembled WGS sequence"/>
</dbReference>
<accession>A0AAV2RUI2</accession>
<evidence type="ECO:0000256" key="1">
    <source>
        <dbReference type="SAM" id="SignalP"/>
    </source>
</evidence>
<gene>
    <name evidence="2" type="ORF">MNOR_LOCUS29559</name>
</gene>
<dbReference type="SUPFAM" id="SSF50814">
    <property type="entry name" value="Lipocalins"/>
    <property type="match status" value="1"/>
</dbReference>
<protein>
    <recommendedName>
        <fullName evidence="4">Apolipoprotein D</fullName>
    </recommendedName>
</protein>
<proteinExistence type="predicted"/>